<dbReference type="Proteomes" id="UP001549921">
    <property type="component" value="Unassembled WGS sequence"/>
</dbReference>
<evidence type="ECO:0000256" key="4">
    <source>
        <dbReference type="ARBA" id="ARBA00023136"/>
    </source>
</evidence>
<keyword evidence="4" id="KW-0472">Membrane</keyword>
<reference evidence="5 7" key="1">
    <citation type="submission" date="2024-06" db="EMBL/GenBank/DDBJ databases">
        <title>A chromosome-level genome assembly of beet webworm, Loxostege sticticalis.</title>
        <authorList>
            <person name="Zhang Y."/>
        </authorList>
    </citation>
    <scope>NUCLEOTIDE SEQUENCE [LARGE SCALE GENOMIC DNA]</scope>
    <source>
        <strain evidence="5">AQ028</strain>
        <tissue evidence="5">Male pupae</tissue>
    </source>
</reference>
<dbReference type="EMBL" id="JBEDNZ010000030">
    <property type="protein sequence ID" value="KAL0809137.1"/>
    <property type="molecule type" value="Genomic_DNA"/>
</dbReference>
<sequence>MNWVKGPIAVGISFATYDAIKSTLRDLAGRARGFFKGLSMNWVKGPIAVGISFATYDAIKSTLRDLALALNR</sequence>
<evidence type="ECO:0000256" key="3">
    <source>
        <dbReference type="ARBA" id="ARBA00022692"/>
    </source>
</evidence>
<dbReference type="AlphaFoldDB" id="A0ABD0S518"/>
<evidence type="ECO:0000313" key="7">
    <source>
        <dbReference type="Proteomes" id="UP001549921"/>
    </source>
</evidence>
<dbReference type="Gene3D" id="1.50.40.10">
    <property type="entry name" value="Mitochondrial carrier domain"/>
    <property type="match status" value="1"/>
</dbReference>
<evidence type="ECO:0000256" key="2">
    <source>
        <dbReference type="ARBA" id="ARBA00006375"/>
    </source>
</evidence>
<comment type="caution">
    <text evidence="5">The sequence shown here is derived from an EMBL/GenBank/DDBJ whole genome shotgun (WGS) entry which is preliminary data.</text>
</comment>
<organism evidence="5 7">
    <name type="scientific">Loxostege sticticalis</name>
    <name type="common">Beet webworm moth</name>
    <dbReference type="NCBI Taxonomy" id="481309"/>
    <lineage>
        <taxon>Eukaryota</taxon>
        <taxon>Metazoa</taxon>
        <taxon>Ecdysozoa</taxon>
        <taxon>Arthropoda</taxon>
        <taxon>Hexapoda</taxon>
        <taxon>Insecta</taxon>
        <taxon>Pterygota</taxon>
        <taxon>Neoptera</taxon>
        <taxon>Endopterygota</taxon>
        <taxon>Lepidoptera</taxon>
        <taxon>Glossata</taxon>
        <taxon>Ditrysia</taxon>
        <taxon>Pyraloidea</taxon>
        <taxon>Crambidae</taxon>
        <taxon>Pyraustinae</taxon>
        <taxon>Loxostege</taxon>
    </lineage>
</organism>
<keyword evidence="3" id="KW-0812">Transmembrane</keyword>
<name>A0ABD0S518_LOXSC</name>
<evidence type="ECO:0000256" key="1">
    <source>
        <dbReference type="ARBA" id="ARBA00004141"/>
    </source>
</evidence>
<dbReference type="GO" id="GO:0016020">
    <property type="term" value="C:membrane"/>
    <property type="evidence" value="ECO:0007669"/>
    <property type="project" value="UniProtKB-SubCell"/>
</dbReference>
<dbReference type="EMBL" id="JBEDNZ010000030">
    <property type="protein sequence ID" value="KAL0809139.1"/>
    <property type="molecule type" value="Genomic_DNA"/>
</dbReference>
<dbReference type="SUPFAM" id="SSF103506">
    <property type="entry name" value="Mitochondrial carrier"/>
    <property type="match status" value="1"/>
</dbReference>
<proteinExistence type="inferred from homology"/>
<evidence type="ECO:0000313" key="6">
    <source>
        <dbReference type="EMBL" id="KAL0809139.1"/>
    </source>
</evidence>
<comment type="subcellular location">
    <subcellularLocation>
        <location evidence="1">Membrane</location>
        <topology evidence="1">Multi-pass membrane protein</topology>
    </subcellularLocation>
</comment>
<accession>A0ABD0S518</accession>
<dbReference type="Pfam" id="PF00153">
    <property type="entry name" value="Mito_carr"/>
    <property type="match status" value="1"/>
</dbReference>
<comment type="similarity">
    <text evidence="2">Belongs to the mitochondrial carrier (TC 2.A.29) family.</text>
</comment>
<dbReference type="InterPro" id="IPR018108">
    <property type="entry name" value="MCP_transmembrane"/>
</dbReference>
<gene>
    <name evidence="5" type="ORF">ABMA28_012761</name>
    <name evidence="6" type="ORF">ABMA28_012763</name>
</gene>
<dbReference type="InterPro" id="IPR023395">
    <property type="entry name" value="MCP_dom_sf"/>
</dbReference>
<protein>
    <submittedName>
        <fullName evidence="5">Uncharacterized protein</fullName>
    </submittedName>
</protein>
<evidence type="ECO:0000313" key="5">
    <source>
        <dbReference type="EMBL" id="KAL0809137.1"/>
    </source>
</evidence>